<comment type="similarity">
    <text evidence="1">Belongs to the peptidase S8 family.</text>
</comment>
<evidence type="ECO:0000313" key="5">
    <source>
        <dbReference type="EMBL" id="GJM93428.1"/>
    </source>
</evidence>
<feature type="region of interest" description="Disordered" evidence="3">
    <location>
        <begin position="154"/>
        <end position="175"/>
    </location>
</feature>
<name>A0AAV5C5I0_ELECO</name>
<gene>
    <name evidence="5" type="primary">ga09983</name>
    <name evidence="5" type="ORF">PR202_ga09983</name>
</gene>
<dbReference type="GO" id="GO:0006508">
    <property type="term" value="P:proteolysis"/>
    <property type="evidence" value="ECO:0007669"/>
    <property type="project" value="InterPro"/>
</dbReference>
<organism evidence="5 6">
    <name type="scientific">Eleusine coracana subsp. coracana</name>
    <dbReference type="NCBI Taxonomy" id="191504"/>
    <lineage>
        <taxon>Eukaryota</taxon>
        <taxon>Viridiplantae</taxon>
        <taxon>Streptophyta</taxon>
        <taxon>Embryophyta</taxon>
        <taxon>Tracheophyta</taxon>
        <taxon>Spermatophyta</taxon>
        <taxon>Magnoliopsida</taxon>
        <taxon>Liliopsida</taxon>
        <taxon>Poales</taxon>
        <taxon>Poaceae</taxon>
        <taxon>PACMAD clade</taxon>
        <taxon>Chloridoideae</taxon>
        <taxon>Cynodonteae</taxon>
        <taxon>Eleusininae</taxon>
        <taxon>Eleusine</taxon>
    </lineage>
</organism>
<proteinExistence type="inferred from homology"/>
<dbReference type="EMBL" id="BQKI01000004">
    <property type="protein sequence ID" value="GJM93428.1"/>
    <property type="molecule type" value="Genomic_DNA"/>
</dbReference>
<keyword evidence="6" id="KW-1185">Reference proteome</keyword>
<dbReference type="InterPro" id="IPR045051">
    <property type="entry name" value="SBT"/>
</dbReference>
<evidence type="ECO:0000313" key="6">
    <source>
        <dbReference type="Proteomes" id="UP001054889"/>
    </source>
</evidence>
<dbReference type="Pfam" id="PF00082">
    <property type="entry name" value="Peptidase_S8"/>
    <property type="match status" value="1"/>
</dbReference>
<reference evidence="5" key="1">
    <citation type="journal article" date="2018" name="DNA Res.">
        <title>Multiple hybrid de novo genome assembly of finger millet, an orphan allotetraploid crop.</title>
        <authorList>
            <person name="Hatakeyama M."/>
            <person name="Aluri S."/>
            <person name="Balachadran M.T."/>
            <person name="Sivarajan S.R."/>
            <person name="Patrignani A."/>
            <person name="Gruter S."/>
            <person name="Poveda L."/>
            <person name="Shimizu-Inatsugi R."/>
            <person name="Baeten J."/>
            <person name="Francoijs K.J."/>
            <person name="Nataraja K.N."/>
            <person name="Reddy Y.A.N."/>
            <person name="Phadnis S."/>
            <person name="Ravikumar R.L."/>
            <person name="Schlapbach R."/>
            <person name="Sreeman S.M."/>
            <person name="Shimizu K.K."/>
        </authorList>
    </citation>
    <scope>NUCLEOTIDE SEQUENCE</scope>
</reference>
<dbReference type="Gene3D" id="3.40.50.200">
    <property type="entry name" value="Peptidase S8/S53 domain"/>
    <property type="match status" value="1"/>
</dbReference>
<keyword evidence="2" id="KW-0732">Signal</keyword>
<dbReference type="PANTHER" id="PTHR10795">
    <property type="entry name" value="PROPROTEIN CONVERTASE SUBTILISIN/KEXIN"/>
    <property type="match status" value="1"/>
</dbReference>
<dbReference type="GO" id="GO:0004252">
    <property type="term" value="F:serine-type endopeptidase activity"/>
    <property type="evidence" value="ECO:0007669"/>
    <property type="project" value="InterPro"/>
</dbReference>
<accession>A0AAV5C5I0</accession>
<evidence type="ECO:0000256" key="2">
    <source>
        <dbReference type="ARBA" id="ARBA00022729"/>
    </source>
</evidence>
<evidence type="ECO:0000259" key="4">
    <source>
        <dbReference type="Pfam" id="PF00082"/>
    </source>
</evidence>
<evidence type="ECO:0000256" key="1">
    <source>
        <dbReference type="ARBA" id="ARBA00011073"/>
    </source>
</evidence>
<dbReference type="InterPro" id="IPR000209">
    <property type="entry name" value="Peptidase_S8/S53_dom"/>
</dbReference>
<feature type="domain" description="Peptidase S8/S53" evidence="4">
    <location>
        <begin position="21"/>
        <end position="79"/>
    </location>
</feature>
<dbReference type="SUPFAM" id="SSF52743">
    <property type="entry name" value="Subtilisin-like"/>
    <property type="match status" value="1"/>
</dbReference>
<dbReference type="AlphaFoldDB" id="A0AAV5C5I0"/>
<dbReference type="Proteomes" id="UP001054889">
    <property type="component" value="Unassembled WGS sequence"/>
</dbReference>
<reference evidence="5" key="2">
    <citation type="submission" date="2021-12" db="EMBL/GenBank/DDBJ databases">
        <title>Resequencing data analysis of finger millet.</title>
        <authorList>
            <person name="Hatakeyama M."/>
            <person name="Aluri S."/>
            <person name="Balachadran M.T."/>
            <person name="Sivarajan S.R."/>
            <person name="Poveda L."/>
            <person name="Shimizu-Inatsugi R."/>
            <person name="Schlapbach R."/>
            <person name="Sreeman S.M."/>
            <person name="Shimizu K.K."/>
        </authorList>
    </citation>
    <scope>NUCLEOTIDE SEQUENCE</scope>
</reference>
<dbReference type="InterPro" id="IPR036852">
    <property type="entry name" value="Peptidase_S8/S53_dom_sf"/>
</dbReference>
<protein>
    <recommendedName>
        <fullName evidence="4">Peptidase S8/S53 domain-containing protein</fullName>
    </recommendedName>
</protein>
<sequence length="175" mass="18445">MISPSAQPSPFDDRRVPYNVMSCPQVSGIVGLLKTKYPSWSPAMIKSAIMTTATVEASDGNPIRDQTGAAATPFSYGSGHVDPVRALDPGLVYDFLCSLKPTEDPLADLPVKLPLKLNLPLFDAAGNPCTCSSSSSFRPENLNYPSITVPCLTGSTSMQKDQGRGGARQAEPGVG</sequence>
<comment type="caution">
    <text evidence="5">The sequence shown here is derived from an EMBL/GenBank/DDBJ whole genome shotgun (WGS) entry which is preliminary data.</text>
</comment>
<evidence type="ECO:0000256" key="3">
    <source>
        <dbReference type="SAM" id="MobiDB-lite"/>
    </source>
</evidence>